<dbReference type="RefSeq" id="WP_263544300.1">
    <property type="nucleotide sequence ID" value="NZ_JAOVZO020000020.1"/>
</dbReference>
<dbReference type="Proteomes" id="UP001139971">
    <property type="component" value="Unassembled WGS sequence"/>
</dbReference>
<evidence type="ECO:0000259" key="11">
    <source>
        <dbReference type="Pfam" id="PF00593"/>
    </source>
</evidence>
<proteinExistence type="inferred from homology"/>
<comment type="similarity">
    <text evidence="8 9">Belongs to the TonB-dependent receptor family.</text>
</comment>
<dbReference type="InterPro" id="IPR036942">
    <property type="entry name" value="Beta-barrel_TonB_sf"/>
</dbReference>
<feature type="signal peptide" evidence="10">
    <location>
        <begin position="1"/>
        <end position="27"/>
    </location>
</feature>
<evidence type="ECO:0000256" key="6">
    <source>
        <dbReference type="ARBA" id="ARBA00023136"/>
    </source>
</evidence>
<keyword evidence="3 8" id="KW-1134">Transmembrane beta strand</keyword>
<dbReference type="EMBL" id="JAOVZO020000020">
    <property type="protein sequence ID" value="MDC8015288.1"/>
    <property type="molecule type" value="Genomic_DNA"/>
</dbReference>
<keyword evidence="2 8" id="KW-0813">Transport</keyword>
<accession>A0A9X3YQQ8</accession>
<evidence type="ECO:0000313" key="13">
    <source>
        <dbReference type="EMBL" id="MDC8015288.1"/>
    </source>
</evidence>
<feature type="domain" description="TonB-dependent receptor-like beta-barrel" evidence="11">
    <location>
        <begin position="372"/>
        <end position="877"/>
    </location>
</feature>
<evidence type="ECO:0000256" key="8">
    <source>
        <dbReference type="PROSITE-ProRule" id="PRU01360"/>
    </source>
</evidence>
<keyword evidence="14" id="KW-1185">Reference proteome</keyword>
<dbReference type="InterPro" id="IPR012910">
    <property type="entry name" value="Plug_dom"/>
</dbReference>
<organism evidence="13 14">
    <name type="scientific">Tahibacter soli</name>
    <dbReference type="NCBI Taxonomy" id="2983605"/>
    <lineage>
        <taxon>Bacteria</taxon>
        <taxon>Pseudomonadati</taxon>
        <taxon>Pseudomonadota</taxon>
        <taxon>Gammaproteobacteria</taxon>
        <taxon>Lysobacterales</taxon>
        <taxon>Rhodanobacteraceae</taxon>
        <taxon>Tahibacter</taxon>
    </lineage>
</organism>
<dbReference type="PROSITE" id="PS52016">
    <property type="entry name" value="TONB_DEPENDENT_REC_3"/>
    <property type="match status" value="1"/>
</dbReference>
<dbReference type="InterPro" id="IPR000531">
    <property type="entry name" value="Beta-barrel_TonB"/>
</dbReference>
<dbReference type="SUPFAM" id="SSF56935">
    <property type="entry name" value="Porins"/>
    <property type="match status" value="1"/>
</dbReference>
<name>A0A9X3YQQ8_9GAMM</name>
<comment type="subcellular location">
    <subcellularLocation>
        <location evidence="1 8">Cell outer membrane</location>
        <topology evidence="1 8">Multi-pass membrane protein</topology>
    </subcellularLocation>
</comment>
<keyword evidence="13" id="KW-0675">Receptor</keyword>
<evidence type="ECO:0000256" key="3">
    <source>
        <dbReference type="ARBA" id="ARBA00022452"/>
    </source>
</evidence>
<dbReference type="PANTHER" id="PTHR47234:SF1">
    <property type="entry name" value="TONB-DEPENDENT RECEPTOR"/>
    <property type="match status" value="1"/>
</dbReference>
<dbReference type="Pfam" id="PF07715">
    <property type="entry name" value="Plug"/>
    <property type="match status" value="1"/>
</dbReference>
<dbReference type="AlphaFoldDB" id="A0A9X3YQQ8"/>
<dbReference type="InterPro" id="IPR037066">
    <property type="entry name" value="Plug_dom_sf"/>
</dbReference>
<dbReference type="InterPro" id="IPR039426">
    <property type="entry name" value="TonB-dep_rcpt-like"/>
</dbReference>
<keyword evidence="5 9" id="KW-0798">TonB box</keyword>
<keyword evidence="4 8" id="KW-0812">Transmembrane</keyword>
<evidence type="ECO:0000313" key="14">
    <source>
        <dbReference type="Proteomes" id="UP001139971"/>
    </source>
</evidence>
<keyword evidence="7 8" id="KW-0998">Cell outer membrane</keyword>
<sequence>MKAHVRRRTASPLFLAVAFALHSSAFAQTPASTADGDEEAAKLEAITVTGSRIPRADIETAAPVTVIKAEEIDTGGFRSVFDIVSSISQNVGLVQGEDFGSTFTPAANVINLRGLGPNHTLVLVNGHRVADYPVAYNGSVGAVDLANIPSVMIDRIEILSGSASAVYGSDAIAGVVNIVLKKKHEGVDLSVKVGTTQQGGGANQRVQLIGGTTRGDFSGVFGLELTQRDPIRYGDRRLTNSFSQYAPNRRPGAIVALRDPASGDYYDLPGGCDALSHLLGGTLRAYRNPAYDGTYCSSDGYYNNRTIQTAKKLATGYANLTYALNDTTELFGDFMFGFSDIENNVRSTTWSAPGGAFWNDATGRLENWTRVLTPEETGGKDADNSTYLQRSTTATVGVRGDLGTHGWRYEVVANRSDYESDQGRIRFLTGVDAFFLGQRTGTHDYQGTLFPSYSADPARLATALTPEDFRRLTAKSVKHDKAWTQDVSASVNGDLFELPAGTVGFAGVVEAGSQGFSNTPDPRINEGAYWNTAQANVENGERDRYAAGFELNVPILSSLTATGAGRYDRYSYAGESLGKSTYNLGLEYRPVDSLLLRGTLATSFRAPDMTYLFAKNTRGYYPGVTDYYQCRLTGQPYSSCDEFYNMDFTRGGNTQLKPERGRSFTYGFVWSPSADFDVQADYYRIRITDQVTSLDEQQILRTEADCRIGQTLSGSPVDANSSICRDAFARVVRNAANAPVNPNDVTLIRVNPVNAATEVTSGIDLSASYRFALEGIGRFSVRGAYTHVLEHKYQQFPGDPVYDYLNDTAYQSDWGKKINASVSWQNGDWSATLDGTRYAGIPDNSGDRRRRPYTLVNGSVGYRLNERADVLVSVNNLRNSSPVDKSAGWPNYSSAWYDAFGRQYWVQFNYRFGAGRG</sequence>
<comment type="caution">
    <text evidence="13">The sequence shown here is derived from an EMBL/GenBank/DDBJ whole genome shotgun (WGS) entry which is preliminary data.</text>
</comment>
<dbReference type="Pfam" id="PF00593">
    <property type="entry name" value="TonB_dep_Rec_b-barrel"/>
    <property type="match status" value="1"/>
</dbReference>
<protein>
    <submittedName>
        <fullName evidence="13">TonB-dependent receptor</fullName>
    </submittedName>
</protein>
<gene>
    <name evidence="13" type="ORF">OD750_022345</name>
</gene>
<evidence type="ECO:0000256" key="2">
    <source>
        <dbReference type="ARBA" id="ARBA00022448"/>
    </source>
</evidence>
<feature type="chain" id="PRO_5040743637" evidence="10">
    <location>
        <begin position="28"/>
        <end position="917"/>
    </location>
</feature>
<feature type="domain" description="TonB-dependent receptor plug" evidence="12">
    <location>
        <begin position="58"/>
        <end position="175"/>
    </location>
</feature>
<dbReference type="Gene3D" id="2.170.130.10">
    <property type="entry name" value="TonB-dependent receptor, plug domain"/>
    <property type="match status" value="1"/>
</dbReference>
<keyword evidence="10" id="KW-0732">Signal</keyword>
<dbReference type="PANTHER" id="PTHR47234">
    <property type="match status" value="1"/>
</dbReference>
<dbReference type="GO" id="GO:0009279">
    <property type="term" value="C:cell outer membrane"/>
    <property type="evidence" value="ECO:0007669"/>
    <property type="project" value="UniProtKB-SubCell"/>
</dbReference>
<evidence type="ECO:0000256" key="1">
    <source>
        <dbReference type="ARBA" id="ARBA00004571"/>
    </source>
</evidence>
<evidence type="ECO:0000256" key="9">
    <source>
        <dbReference type="RuleBase" id="RU003357"/>
    </source>
</evidence>
<reference evidence="13" key="1">
    <citation type="submission" date="2023-02" db="EMBL/GenBank/DDBJ databases">
        <title>Tahibacter soli sp. nov. isolated from soil.</title>
        <authorList>
            <person name="Baek J.H."/>
            <person name="Lee J.K."/>
            <person name="Choi D.G."/>
            <person name="Jeon C.O."/>
        </authorList>
    </citation>
    <scope>NUCLEOTIDE SEQUENCE</scope>
    <source>
        <strain evidence="13">BL</strain>
    </source>
</reference>
<evidence type="ECO:0000256" key="10">
    <source>
        <dbReference type="SAM" id="SignalP"/>
    </source>
</evidence>
<keyword evidence="6 8" id="KW-0472">Membrane</keyword>
<evidence type="ECO:0000256" key="4">
    <source>
        <dbReference type="ARBA" id="ARBA00022692"/>
    </source>
</evidence>
<dbReference type="Gene3D" id="2.40.170.20">
    <property type="entry name" value="TonB-dependent receptor, beta-barrel domain"/>
    <property type="match status" value="1"/>
</dbReference>
<evidence type="ECO:0000259" key="12">
    <source>
        <dbReference type="Pfam" id="PF07715"/>
    </source>
</evidence>
<evidence type="ECO:0000256" key="7">
    <source>
        <dbReference type="ARBA" id="ARBA00023237"/>
    </source>
</evidence>
<evidence type="ECO:0000256" key="5">
    <source>
        <dbReference type="ARBA" id="ARBA00023077"/>
    </source>
</evidence>